<protein>
    <recommendedName>
        <fullName evidence="1">Amine oxidase domain-containing protein</fullName>
    </recommendedName>
</protein>
<dbReference type="Proteomes" id="UP001147760">
    <property type="component" value="Unassembled WGS sequence"/>
</dbReference>
<evidence type="ECO:0000313" key="2">
    <source>
        <dbReference type="EMBL" id="KAJ5480652.1"/>
    </source>
</evidence>
<keyword evidence="3" id="KW-1185">Reference proteome</keyword>
<dbReference type="Pfam" id="PF01593">
    <property type="entry name" value="Amino_oxidase"/>
    <property type="match status" value="1"/>
</dbReference>
<dbReference type="PANTHER" id="PTHR10742">
    <property type="entry name" value="FLAVIN MONOAMINE OXIDASE"/>
    <property type="match status" value="1"/>
</dbReference>
<dbReference type="OrthoDB" id="7777654at2759"/>
<organism evidence="2 3">
    <name type="scientific">Penicillium desertorum</name>
    <dbReference type="NCBI Taxonomy" id="1303715"/>
    <lineage>
        <taxon>Eukaryota</taxon>
        <taxon>Fungi</taxon>
        <taxon>Dikarya</taxon>
        <taxon>Ascomycota</taxon>
        <taxon>Pezizomycotina</taxon>
        <taxon>Eurotiomycetes</taxon>
        <taxon>Eurotiomycetidae</taxon>
        <taxon>Eurotiales</taxon>
        <taxon>Aspergillaceae</taxon>
        <taxon>Penicillium</taxon>
    </lineage>
</organism>
<proteinExistence type="predicted"/>
<comment type="caution">
    <text evidence="2">The sequence shown here is derived from an EMBL/GenBank/DDBJ whole genome shotgun (WGS) entry which is preliminary data.</text>
</comment>
<dbReference type="InterPro" id="IPR036188">
    <property type="entry name" value="FAD/NAD-bd_sf"/>
</dbReference>
<evidence type="ECO:0000313" key="3">
    <source>
        <dbReference type="Proteomes" id="UP001147760"/>
    </source>
</evidence>
<dbReference type="AlphaFoldDB" id="A0A9X0BSD5"/>
<name>A0A9X0BSD5_9EURO</name>
<dbReference type="InterPro" id="IPR002937">
    <property type="entry name" value="Amino_oxidase"/>
</dbReference>
<feature type="domain" description="Amine oxidase" evidence="1">
    <location>
        <begin position="12"/>
        <end position="484"/>
    </location>
</feature>
<gene>
    <name evidence="2" type="ORF">N7530_006161</name>
</gene>
<dbReference type="GO" id="GO:0001716">
    <property type="term" value="F:L-amino-acid oxidase activity"/>
    <property type="evidence" value="ECO:0007669"/>
    <property type="project" value="TreeGrafter"/>
</dbReference>
<dbReference type="SUPFAM" id="SSF54373">
    <property type="entry name" value="FAD-linked reductases, C-terminal domain"/>
    <property type="match status" value="1"/>
</dbReference>
<evidence type="ECO:0000259" key="1">
    <source>
        <dbReference type="Pfam" id="PF01593"/>
    </source>
</evidence>
<dbReference type="GO" id="GO:0009063">
    <property type="term" value="P:amino acid catabolic process"/>
    <property type="evidence" value="ECO:0007669"/>
    <property type="project" value="TreeGrafter"/>
</dbReference>
<dbReference type="Gene3D" id="3.90.660.10">
    <property type="match status" value="2"/>
</dbReference>
<sequence length="522" mass="58616">MMLEDLGIPELSYDILESRNRIGGRVYTHHFGDERKSYYDVGAMRFPKVKIPPLARTFELFSRCGADVVPYTYDNSECPKLYNGLRVPSDNSHEKNKDPFLFGISQGGIVPDEVVSQSPDAVLQRAFEPFIARLAKDFSTGFEYLMKFDHLTTREYLAQEILSPLTPLVQEARLQLNLTALTLLNGSASGLYDKAFSEAVLDAMEFHYPTATGSPPKWYRVAGGTSQVVQRIAAGLSCQPLLEHRVTSVVYETAQCDYPMFVQVDGEDQPRRYSTVFSTVPLPCLRRMHLGPGTLSSQQRAAIQSVHYDDSTKIAIRFRTAWWRTICSIYGGQATTDLPIRTCVYPSDDSTVLLCSYTWGQDAHQMGSLLNHGFKSAQRHLEQLILDNLALLHQDHPDKSIGPAYGYARMRQLLDEEFEEIHGHHWGGDPDSSGAFAYFGPGQFRTFYPGLVEPAANGRMFLVGEACSFHHGWIAGALESSYRAISQYLSLPQCSSKADAVYLDKAQQTLRSKKVYLQRSRL</sequence>
<reference evidence="2" key="2">
    <citation type="journal article" date="2023" name="IMA Fungus">
        <title>Comparative genomic study of the Penicillium genus elucidates a diverse pangenome and 15 lateral gene transfer events.</title>
        <authorList>
            <person name="Petersen C."/>
            <person name="Sorensen T."/>
            <person name="Nielsen M.R."/>
            <person name="Sondergaard T.E."/>
            <person name="Sorensen J.L."/>
            <person name="Fitzpatrick D.A."/>
            <person name="Frisvad J.C."/>
            <person name="Nielsen K.L."/>
        </authorList>
    </citation>
    <scope>NUCLEOTIDE SEQUENCE</scope>
    <source>
        <strain evidence="2">IBT 17660</strain>
    </source>
</reference>
<dbReference type="EMBL" id="JAPWDO010000003">
    <property type="protein sequence ID" value="KAJ5480652.1"/>
    <property type="molecule type" value="Genomic_DNA"/>
</dbReference>
<dbReference type="SUPFAM" id="SSF51905">
    <property type="entry name" value="FAD/NAD(P)-binding domain"/>
    <property type="match status" value="1"/>
</dbReference>
<dbReference type="Gene3D" id="1.10.10.1620">
    <property type="match status" value="1"/>
</dbReference>
<dbReference type="InterPro" id="IPR050281">
    <property type="entry name" value="Flavin_monoamine_oxidase"/>
</dbReference>
<reference evidence="2" key="1">
    <citation type="submission" date="2022-12" db="EMBL/GenBank/DDBJ databases">
        <authorList>
            <person name="Petersen C."/>
        </authorList>
    </citation>
    <scope>NUCLEOTIDE SEQUENCE</scope>
    <source>
        <strain evidence="2">IBT 17660</strain>
    </source>
</reference>
<accession>A0A9X0BSD5</accession>
<dbReference type="PANTHER" id="PTHR10742:SF342">
    <property type="entry name" value="AMINE OXIDASE"/>
    <property type="match status" value="1"/>
</dbReference>